<dbReference type="InterPro" id="IPR001810">
    <property type="entry name" value="F-box_dom"/>
</dbReference>
<dbReference type="AlphaFoldDB" id="A0A1R3GA66"/>
<dbReference type="EMBL" id="AWWV01014849">
    <property type="protein sequence ID" value="OMO54900.1"/>
    <property type="molecule type" value="Genomic_DNA"/>
</dbReference>
<accession>A0A1R3GA66</accession>
<dbReference type="PANTHER" id="PTHR38926">
    <property type="entry name" value="F-BOX DOMAIN CONTAINING PROTEIN, EXPRESSED"/>
    <property type="match status" value="1"/>
</dbReference>
<evidence type="ECO:0000313" key="3">
    <source>
        <dbReference type="Proteomes" id="UP000188268"/>
    </source>
</evidence>
<reference evidence="2 3" key="1">
    <citation type="submission" date="2013-09" db="EMBL/GenBank/DDBJ databases">
        <title>Corchorus capsularis genome sequencing.</title>
        <authorList>
            <person name="Alam M."/>
            <person name="Haque M.S."/>
            <person name="Islam M.S."/>
            <person name="Emdad E.M."/>
            <person name="Islam M.M."/>
            <person name="Ahmed B."/>
            <person name="Halim A."/>
            <person name="Hossen Q.M.M."/>
            <person name="Hossain M.Z."/>
            <person name="Ahmed R."/>
            <person name="Khan M.M."/>
            <person name="Islam R."/>
            <person name="Rashid M.M."/>
            <person name="Khan S.A."/>
            <person name="Rahman M.S."/>
            <person name="Alam M."/>
        </authorList>
    </citation>
    <scope>NUCLEOTIDE SEQUENCE [LARGE SCALE GENOMIC DNA]</scope>
    <source>
        <strain evidence="3">cv. CVL-1</strain>
        <tissue evidence="2">Whole seedling</tissue>
    </source>
</reference>
<feature type="domain" description="F-box" evidence="1">
    <location>
        <begin position="23"/>
        <end position="64"/>
    </location>
</feature>
<dbReference type="SUPFAM" id="SSF81383">
    <property type="entry name" value="F-box domain"/>
    <property type="match status" value="1"/>
</dbReference>
<dbReference type="PANTHER" id="PTHR38926:SF13">
    <property type="entry name" value="F-BOX DOMAIN CONTAINING PROTEIN, EXPRESSED"/>
    <property type="match status" value="1"/>
</dbReference>
<dbReference type="InterPro" id="IPR032675">
    <property type="entry name" value="LRR_dom_sf"/>
</dbReference>
<dbReference type="Gene3D" id="3.80.10.10">
    <property type="entry name" value="Ribonuclease Inhibitor"/>
    <property type="match status" value="1"/>
</dbReference>
<protein>
    <recommendedName>
        <fullName evidence="1">F-box domain-containing protein</fullName>
    </recommendedName>
</protein>
<organism evidence="2 3">
    <name type="scientific">Corchorus capsularis</name>
    <name type="common">Jute</name>
    <dbReference type="NCBI Taxonomy" id="210143"/>
    <lineage>
        <taxon>Eukaryota</taxon>
        <taxon>Viridiplantae</taxon>
        <taxon>Streptophyta</taxon>
        <taxon>Embryophyta</taxon>
        <taxon>Tracheophyta</taxon>
        <taxon>Spermatophyta</taxon>
        <taxon>Magnoliopsida</taxon>
        <taxon>eudicotyledons</taxon>
        <taxon>Gunneridae</taxon>
        <taxon>Pentapetalae</taxon>
        <taxon>rosids</taxon>
        <taxon>malvids</taxon>
        <taxon>Malvales</taxon>
        <taxon>Malvaceae</taxon>
        <taxon>Grewioideae</taxon>
        <taxon>Apeibeae</taxon>
        <taxon>Corchorus</taxon>
    </lineage>
</organism>
<dbReference type="STRING" id="210143.A0A1R3GA66"/>
<dbReference type="Proteomes" id="UP000188268">
    <property type="component" value="Unassembled WGS sequence"/>
</dbReference>
<dbReference type="Pfam" id="PF12937">
    <property type="entry name" value="F-box-like"/>
    <property type="match status" value="1"/>
</dbReference>
<dbReference type="InterPro" id="IPR036047">
    <property type="entry name" value="F-box-like_dom_sf"/>
</dbReference>
<sequence>MVKIRWGNYKKKRVKSEACWGDLDVNVLHRILELIPAEELFSSASLVCRQWRSICWEILFWNDHETLELSTLKHLVGGYYASYNYPRKLTKALECVMNWALKMEAQRCIRSIVFASFMYVKVTDLAFVASRSPRLRRLILPDTHSIKDVNEIAKIIQKWREVEEVSLGPILNNRTDHLFRRIGNDCKHLTKLHIFGAFATRNPTLG</sequence>
<dbReference type="OMA" id="WIEMEQI"/>
<dbReference type="SMART" id="SM00256">
    <property type="entry name" value="FBOX"/>
    <property type="match status" value="1"/>
</dbReference>
<comment type="caution">
    <text evidence="2">The sequence shown here is derived from an EMBL/GenBank/DDBJ whole genome shotgun (WGS) entry which is preliminary data.</text>
</comment>
<proteinExistence type="predicted"/>
<evidence type="ECO:0000313" key="2">
    <source>
        <dbReference type="EMBL" id="OMO54900.1"/>
    </source>
</evidence>
<dbReference type="OrthoDB" id="957465at2759"/>
<gene>
    <name evidence="2" type="ORF">CCACVL1_27484</name>
</gene>
<dbReference type="Gramene" id="OMO54900">
    <property type="protein sequence ID" value="OMO54900"/>
    <property type="gene ID" value="CCACVL1_27484"/>
</dbReference>
<keyword evidence="3" id="KW-1185">Reference proteome</keyword>
<name>A0A1R3GA66_COCAP</name>
<evidence type="ECO:0000259" key="1">
    <source>
        <dbReference type="SMART" id="SM00256"/>
    </source>
</evidence>